<dbReference type="SUPFAM" id="SSF52440">
    <property type="entry name" value="PreATP-grasp domain"/>
    <property type="match status" value="1"/>
</dbReference>
<evidence type="ECO:0000259" key="8">
    <source>
        <dbReference type="PROSITE" id="PS50968"/>
    </source>
</evidence>
<dbReference type="FunFam" id="3.30.470.20:FF:000028">
    <property type="entry name" value="Methylcrotonoyl-CoA carboxylase subunit alpha, mitochondrial"/>
    <property type="match status" value="1"/>
</dbReference>
<evidence type="ECO:0000256" key="2">
    <source>
        <dbReference type="ARBA" id="ARBA00022598"/>
    </source>
</evidence>
<evidence type="ECO:0000256" key="5">
    <source>
        <dbReference type="ARBA" id="ARBA00022946"/>
    </source>
</evidence>
<gene>
    <name evidence="11" type="ORF">A3843_11145</name>
</gene>
<feature type="domain" description="ATP-grasp" evidence="9">
    <location>
        <begin position="120"/>
        <end position="322"/>
    </location>
</feature>
<dbReference type="Pfam" id="PF02785">
    <property type="entry name" value="Biotin_carb_C"/>
    <property type="match status" value="1"/>
</dbReference>
<accession>A0A1U7JHD5</accession>
<dbReference type="Gene3D" id="2.40.50.100">
    <property type="match status" value="1"/>
</dbReference>
<dbReference type="Pfam" id="PF00364">
    <property type="entry name" value="Biotin_lipoyl"/>
    <property type="match status" value="1"/>
</dbReference>
<name>A0A1U7JHD5_9HYPH</name>
<keyword evidence="2" id="KW-0436">Ligase</keyword>
<dbReference type="InterPro" id="IPR016185">
    <property type="entry name" value="PreATP-grasp_dom_sf"/>
</dbReference>
<evidence type="ECO:0000313" key="11">
    <source>
        <dbReference type="EMBL" id="OKL44115.1"/>
    </source>
</evidence>
<dbReference type="FunFam" id="2.40.50.100:FF:000003">
    <property type="entry name" value="Acetyl-CoA carboxylase biotin carboxyl carrier protein"/>
    <property type="match status" value="1"/>
</dbReference>
<evidence type="ECO:0000256" key="3">
    <source>
        <dbReference type="ARBA" id="ARBA00022741"/>
    </source>
</evidence>
<evidence type="ECO:0000256" key="1">
    <source>
        <dbReference type="ARBA" id="ARBA00001953"/>
    </source>
</evidence>
<reference evidence="11 12" key="1">
    <citation type="submission" date="2016-03" db="EMBL/GenBank/DDBJ databases">
        <title>Genome sequence of Nesiotobacter sp. nov., a moderately halophilic alphaproteobacterium isolated from the Yellow Sea, China.</title>
        <authorList>
            <person name="Zhang G."/>
            <person name="Zhang R."/>
        </authorList>
    </citation>
    <scope>NUCLEOTIDE SEQUENCE [LARGE SCALE GENOMIC DNA]</scope>
    <source>
        <strain evidence="11 12">WB1-6</strain>
    </source>
</reference>
<keyword evidence="3 7" id="KW-0547">Nucleotide-binding</keyword>
<dbReference type="InterPro" id="IPR050856">
    <property type="entry name" value="Biotin_carboxylase_complex"/>
</dbReference>
<feature type="domain" description="Lipoyl-binding" evidence="8">
    <location>
        <begin position="583"/>
        <end position="658"/>
    </location>
</feature>
<dbReference type="AlphaFoldDB" id="A0A1U7JHD5"/>
<comment type="cofactor">
    <cofactor evidence="1">
        <name>biotin</name>
        <dbReference type="ChEBI" id="CHEBI:57586"/>
    </cofactor>
</comment>
<feature type="domain" description="Biotin carboxylation" evidence="10">
    <location>
        <begin position="1"/>
        <end position="450"/>
    </location>
</feature>
<keyword evidence="5" id="KW-0809">Transit peptide</keyword>
<dbReference type="RefSeq" id="WP_028481077.1">
    <property type="nucleotide sequence ID" value="NZ_LVVZ01000015.1"/>
</dbReference>
<keyword evidence="12" id="KW-1185">Reference proteome</keyword>
<dbReference type="GO" id="GO:0046872">
    <property type="term" value="F:metal ion binding"/>
    <property type="evidence" value="ECO:0007669"/>
    <property type="project" value="InterPro"/>
</dbReference>
<evidence type="ECO:0000259" key="9">
    <source>
        <dbReference type="PROSITE" id="PS50975"/>
    </source>
</evidence>
<dbReference type="Pfam" id="PF21139">
    <property type="entry name" value="BT_MCC_alpha"/>
    <property type="match status" value="1"/>
</dbReference>
<dbReference type="PROSITE" id="PS00867">
    <property type="entry name" value="CPSASE_2"/>
    <property type="match status" value="1"/>
</dbReference>
<dbReference type="Pfam" id="PF00289">
    <property type="entry name" value="Biotin_carb_N"/>
    <property type="match status" value="1"/>
</dbReference>
<keyword evidence="6" id="KW-0092">Biotin</keyword>
<evidence type="ECO:0000256" key="6">
    <source>
        <dbReference type="ARBA" id="ARBA00023267"/>
    </source>
</evidence>
<dbReference type="SUPFAM" id="SSF51230">
    <property type="entry name" value="Single hybrid motif"/>
    <property type="match status" value="1"/>
</dbReference>
<evidence type="ECO:0000313" key="12">
    <source>
        <dbReference type="Proteomes" id="UP000185783"/>
    </source>
</evidence>
<organism evidence="11 12">
    <name type="scientific">Pseudovibrio exalbescens</name>
    <dbReference type="NCBI Taxonomy" id="197461"/>
    <lineage>
        <taxon>Bacteria</taxon>
        <taxon>Pseudomonadati</taxon>
        <taxon>Pseudomonadota</taxon>
        <taxon>Alphaproteobacteria</taxon>
        <taxon>Hyphomicrobiales</taxon>
        <taxon>Stappiaceae</taxon>
        <taxon>Pseudovibrio</taxon>
    </lineage>
</organism>
<dbReference type="STRING" id="197461.A3843_11145"/>
<dbReference type="Pfam" id="PF02786">
    <property type="entry name" value="CPSase_L_D2"/>
    <property type="match status" value="1"/>
</dbReference>
<dbReference type="SUPFAM" id="SSF56059">
    <property type="entry name" value="Glutathione synthetase ATP-binding domain-like"/>
    <property type="match status" value="1"/>
</dbReference>
<dbReference type="InterPro" id="IPR011053">
    <property type="entry name" value="Single_hybrid_motif"/>
</dbReference>
<dbReference type="GO" id="GO:0005524">
    <property type="term" value="F:ATP binding"/>
    <property type="evidence" value="ECO:0007669"/>
    <property type="project" value="UniProtKB-UniRule"/>
</dbReference>
<dbReference type="SUPFAM" id="SSF51246">
    <property type="entry name" value="Rudiment single hybrid motif"/>
    <property type="match status" value="1"/>
</dbReference>
<dbReference type="PANTHER" id="PTHR18866">
    <property type="entry name" value="CARBOXYLASE:PYRUVATE/ACETYL-COA/PROPIONYL-COA CARBOXYLASE"/>
    <property type="match status" value="1"/>
</dbReference>
<dbReference type="NCBIfam" id="NF006367">
    <property type="entry name" value="PRK08591.1"/>
    <property type="match status" value="1"/>
</dbReference>
<dbReference type="InterPro" id="IPR011761">
    <property type="entry name" value="ATP-grasp"/>
</dbReference>
<dbReference type="FunFam" id="3.30.1490.20:FF:000003">
    <property type="entry name" value="acetyl-CoA carboxylase isoform X1"/>
    <property type="match status" value="1"/>
</dbReference>
<comment type="caution">
    <text evidence="11">The sequence shown here is derived from an EMBL/GenBank/DDBJ whole genome shotgun (WGS) entry which is preliminary data.</text>
</comment>
<evidence type="ECO:0000256" key="7">
    <source>
        <dbReference type="PROSITE-ProRule" id="PRU00409"/>
    </source>
</evidence>
<evidence type="ECO:0000256" key="4">
    <source>
        <dbReference type="ARBA" id="ARBA00022840"/>
    </source>
</evidence>
<dbReference type="SMART" id="SM00878">
    <property type="entry name" value="Biotin_carb_C"/>
    <property type="match status" value="1"/>
</dbReference>
<dbReference type="EMBL" id="LVVZ01000015">
    <property type="protein sequence ID" value="OKL44115.1"/>
    <property type="molecule type" value="Genomic_DNA"/>
</dbReference>
<dbReference type="Gene3D" id="3.30.470.20">
    <property type="entry name" value="ATP-grasp fold, B domain"/>
    <property type="match status" value="1"/>
</dbReference>
<dbReference type="InterPro" id="IPR011054">
    <property type="entry name" value="Rudment_hybrid_motif"/>
</dbReference>
<dbReference type="InterPro" id="IPR005481">
    <property type="entry name" value="BC-like_N"/>
</dbReference>
<dbReference type="GO" id="GO:0016874">
    <property type="term" value="F:ligase activity"/>
    <property type="evidence" value="ECO:0007669"/>
    <property type="project" value="UniProtKB-KW"/>
</dbReference>
<dbReference type="PROSITE" id="PS50975">
    <property type="entry name" value="ATP_GRASP"/>
    <property type="match status" value="1"/>
</dbReference>
<keyword evidence="4 7" id="KW-0067">ATP-binding</keyword>
<dbReference type="InterPro" id="IPR005479">
    <property type="entry name" value="CPAse_ATP-bd"/>
</dbReference>
<dbReference type="InterPro" id="IPR000089">
    <property type="entry name" value="Biotin_lipoyl"/>
</dbReference>
<dbReference type="InterPro" id="IPR048429">
    <property type="entry name" value="MCC_alpha_BT"/>
</dbReference>
<dbReference type="FunFam" id="3.40.50.20:FF:000010">
    <property type="entry name" value="Propionyl-CoA carboxylase subunit alpha"/>
    <property type="match status" value="1"/>
</dbReference>
<proteinExistence type="predicted"/>
<dbReference type="InterPro" id="IPR005482">
    <property type="entry name" value="Biotin_COase_C"/>
</dbReference>
<protein>
    <submittedName>
        <fullName evidence="11">3-methylcrotonyl-CoA carboxylase</fullName>
    </submittedName>
</protein>
<dbReference type="Gene3D" id="3.30.700.40">
    <property type="match status" value="1"/>
</dbReference>
<dbReference type="CDD" id="cd06850">
    <property type="entry name" value="biotinyl_domain"/>
    <property type="match status" value="1"/>
</dbReference>
<dbReference type="InterPro" id="IPR011764">
    <property type="entry name" value="Biotin_carboxylation_dom"/>
</dbReference>
<evidence type="ECO:0000259" key="10">
    <source>
        <dbReference type="PROSITE" id="PS50979"/>
    </source>
</evidence>
<dbReference type="PANTHER" id="PTHR18866:SF33">
    <property type="entry name" value="METHYLCROTONOYL-COA CARBOXYLASE SUBUNIT ALPHA, MITOCHONDRIAL-RELATED"/>
    <property type="match status" value="1"/>
</dbReference>
<dbReference type="PROSITE" id="PS50979">
    <property type="entry name" value="BC"/>
    <property type="match status" value="1"/>
</dbReference>
<dbReference type="PROSITE" id="PS50968">
    <property type="entry name" value="BIOTINYL_LIPOYL"/>
    <property type="match status" value="1"/>
</dbReference>
<dbReference type="Proteomes" id="UP000185783">
    <property type="component" value="Unassembled WGS sequence"/>
</dbReference>
<sequence length="661" mass="71966">MFKKILIANRGEIAVRVARTAKSLGIKVVAVYSEADRNALHVEEADEAYLIGPAPVNESYLNKDAILAAAKKAGAQAIHPGYGFLSENPEFVEAVEAAGLVFIGPPASAIRAMGLKDAAKQLMEHSGVPVVPGYHGENQDAAFLKTQADQMGYPVLIKARAGGGGKGMRRVDASEDFLSALEGAQREGQSSFGDPRVLIEKYIQSPRHIEVQVFADSHGNAVHLFERDCSLQRRHQKVIEEAPAPGMSEEMRAAMGEAAVKAALAVGYEGAGTVEFIVDGSEGLRPDRFWFMEMNTRLQVEHPVTEAITGEDLVHWQLRVAAGAPLPKRQEELSINGHAFEARIYAEDAEAGFLPATGTLNELRLPQHFARIDSGVRKGDTITPFYDPMIAKVIVHGENRSEALSKLSQALEKSWAVGATTNITFLHALANHEGFARGEMDTLLIDRELESLTRVPEPTAEVYAIAAAIDLGLAHDRGYGTTPWETLAGWRLWSSAHQFAHLRYRDNLKEIAIATHQDGTLSAAIDDRTLSFKILRLEGYEIRISMDGAQRVCHFAKTAHSLTLFIEGQSWQFDLPDHLSDEDERVDAGSAIISPVPGQVRAVQCTTGQQVAQGDVLVVTEAMKMEHSLKAPRDGVVLEVMVAEGDQVEDGALLITLEEEA</sequence>